<dbReference type="EMBL" id="CP025781">
    <property type="protein sequence ID" value="QBC43817.1"/>
    <property type="molecule type" value="Genomic_DNA"/>
</dbReference>
<accession>A0A7G3G8Z2</accession>
<sequence length="426" mass="47376">MLKFLRKLFSKPTQAPTPSSKPIPAIASIALQLQYVNIIDDSSEIVGSLLRRRQKNKESLAQILAEEAELIRHAVRLGTVMGKKRLRLLEISAGSLLEPELTQFATQNGMLLLNTNTALPEGGLTTLQKLQKSGLGLALQLPATWSSEIIAQAQWLAFSVNGKLAPDIERLVRRIKAQGPNKPVLMLDLAWHDEFQLCQQLEISYAAGHLFHQNTWQEGPIEAGFLRVMDLLNLLRQDASNSEIALSLKTDPLLSFRVLAQANSAAEARNKKIDTLDQALVSLGRERLYRWLSLLLFSLPGQEKPNPSLLEHALLRAELTERLGSQRWPQEKDHLYLLGLFSVLEQLIHRPLSQIVGLLKLPEAVCLALLQGTGRYAPFLNLAIASESGQCPDGKLLVECGINANHYFTLYFEALLSVEAACEEHM</sequence>
<gene>
    <name evidence="2" type="ORF">C1H71_09835</name>
</gene>
<protein>
    <recommendedName>
        <fullName evidence="1">HDOD domain-containing protein</fullName>
    </recommendedName>
</protein>
<dbReference type="Proteomes" id="UP000515917">
    <property type="component" value="Chromosome"/>
</dbReference>
<dbReference type="PANTHER" id="PTHR33525:SF4">
    <property type="entry name" value="CYCLIC DI-GMP PHOSPHODIESTERASE CDGJ"/>
    <property type="match status" value="1"/>
</dbReference>
<dbReference type="RefSeq" id="WP_130106384.1">
    <property type="nucleotide sequence ID" value="NZ_CP025781.1"/>
</dbReference>
<evidence type="ECO:0000313" key="3">
    <source>
        <dbReference type="Proteomes" id="UP000515917"/>
    </source>
</evidence>
<dbReference type="PROSITE" id="PS51833">
    <property type="entry name" value="HDOD"/>
    <property type="match status" value="1"/>
</dbReference>
<feature type="domain" description="HDOD" evidence="1">
    <location>
        <begin position="218"/>
        <end position="407"/>
    </location>
</feature>
<dbReference type="SUPFAM" id="SSF109604">
    <property type="entry name" value="HD-domain/PDEase-like"/>
    <property type="match status" value="1"/>
</dbReference>
<dbReference type="PANTHER" id="PTHR33525">
    <property type="match status" value="1"/>
</dbReference>
<dbReference type="AlphaFoldDB" id="A0A7G3G8Z2"/>
<keyword evidence="3" id="KW-1185">Reference proteome</keyword>
<organism evidence="2 3">
    <name type="scientific">Iodobacter fluviatilis</name>
    <dbReference type="NCBI Taxonomy" id="537"/>
    <lineage>
        <taxon>Bacteria</taxon>
        <taxon>Pseudomonadati</taxon>
        <taxon>Pseudomonadota</taxon>
        <taxon>Betaproteobacteria</taxon>
        <taxon>Neisseriales</taxon>
        <taxon>Chitinibacteraceae</taxon>
        <taxon>Iodobacter</taxon>
    </lineage>
</organism>
<dbReference type="Gene3D" id="1.10.3210.10">
    <property type="entry name" value="Hypothetical protein af1432"/>
    <property type="match status" value="1"/>
</dbReference>
<name>A0A7G3G8Z2_9NEIS</name>
<reference evidence="2 3" key="1">
    <citation type="submission" date="2018-01" db="EMBL/GenBank/DDBJ databases">
        <title>Genome sequence of Iodobacter sp. strain PCH194 isolated from Indian Trans-Himalaya.</title>
        <authorList>
            <person name="Kumar V."/>
            <person name="Thakur V."/>
            <person name="Kumar S."/>
            <person name="Singh D."/>
        </authorList>
    </citation>
    <scope>NUCLEOTIDE SEQUENCE [LARGE SCALE GENOMIC DNA]</scope>
    <source>
        <strain evidence="2 3">PCH194</strain>
    </source>
</reference>
<dbReference type="KEGG" id="ifl:C1H71_09835"/>
<proteinExistence type="predicted"/>
<dbReference type="Pfam" id="PF08668">
    <property type="entry name" value="HDOD"/>
    <property type="match status" value="1"/>
</dbReference>
<evidence type="ECO:0000259" key="1">
    <source>
        <dbReference type="PROSITE" id="PS51833"/>
    </source>
</evidence>
<dbReference type="InterPro" id="IPR013976">
    <property type="entry name" value="HDOD"/>
</dbReference>
<dbReference type="InterPro" id="IPR052340">
    <property type="entry name" value="RNase_Y/CdgJ"/>
</dbReference>
<evidence type="ECO:0000313" key="2">
    <source>
        <dbReference type="EMBL" id="QBC43817.1"/>
    </source>
</evidence>